<evidence type="ECO:0000313" key="1">
    <source>
        <dbReference type="EMBL" id="VDL83866.1"/>
    </source>
</evidence>
<dbReference type="EMBL" id="UYSL01024826">
    <property type="protein sequence ID" value="VDL83866.1"/>
    <property type="molecule type" value="Genomic_DNA"/>
</dbReference>
<protein>
    <submittedName>
        <fullName evidence="3">CHAT domain-containing protein</fullName>
    </submittedName>
</protein>
<gene>
    <name evidence="1" type="ORF">NBR_LOCUS20130</name>
</gene>
<evidence type="ECO:0000313" key="2">
    <source>
        <dbReference type="Proteomes" id="UP000271162"/>
    </source>
</evidence>
<organism evidence="3">
    <name type="scientific">Nippostrongylus brasiliensis</name>
    <name type="common">Rat hookworm</name>
    <dbReference type="NCBI Taxonomy" id="27835"/>
    <lineage>
        <taxon>Eukaryota</taxon>
        <taxon>Metazoa</taxon>
        <taxon>Ecdysozoa</taxon>
        <taxon>Nematoda</taxon>
        <taxon>Chromadorea</taxon>
        <taxon>Rhabditida</taxon>
        <taxon>Rhabditina</taxon>
        <taxon>Rhabditomorpha</taxon>
        <taxon>Strongyloidea</taxon>
        <taxon>Heligmosomidae</taxon>
        <taxon>Nippostrongylus</taxon>
    </lineage>
</organism>
<sequence length="158" mass="18034">MSVERRDVERIENFTESVHNRVLMEHVRIIGIPLSLKKDFKVLLRELLEELEYRETDKEEALTWPTMIGSHGSTFGVRGHLDNHCERSLKEQALLPLSAVVVLSSCNAIRQMTAWKNNNSGQLSVAFQAHQLKSLILSIGDCMQKAVVFREKDMEAIC</sequence>
<reference evidence="3" key="1">
    <citation type="submission" date="2017-02" db="UniProtKB">
        <authorList>
            <consortium name="WormBaseParasite"/>
        </authorList>
    </citation>
    <scope>IDENTIFICATION</scope>
</reference>
<accession>A0A0N4YSA7</accession>
<dbReference type="AlphaFoldDB" id="A0A0N4YSA7"/>
<proteinExistence type="predicted"/>
<evidence type="ECO:0000313" key="3">
    <source>
        <dbReference type="WBParaSite" id="NBR_0002012901-mRNA-1"/>
    </source>
</evidence>
<name>A0A0N4YSA7_NIPBR</name>
<dbReference type="Proteomes" id="UP000271162">
    <property type="component" value="Unassembled WGS sequence"/>
</dbReference>
<keyword evidence="2" id="KW-1185">Reference proteome</keyword>
<reference evidence="1 2" key="2">
    <citation type="submission" date="2018-11" db="EMBL/GenBank/DDBJ databases">
        <authorList>
            <consortium name="Pathogen Informatics"/>
        </authorList>
    </citation>
    <scope>NUCLEOTIDE SEQUENCE [LARGE SCALE GENOMIC DNA]</scope>
</reference>
<dbReference type="WBParaSite" id="NBR_0002012901-mRNA-1">
    <property type="protein sequence ID" value="NBR_0002012901-mRNA-1"/>
    <property type="gene ID" value="NBR_0002012901"/>
</dbReference>